<evidence type="ECO:0000313" key="2">
    <source>
        <dbReference type="Proteomes" id="UP001309705"/>
    </source>
</evidence>
<keyword evidence="2" id="KW-1185">Reference proteome</keyword>
<dbReference type="EMBL" id="JAYWTM010000006">
    <property type="protein sequence ID" value="MEC5342854.1"/>
    <property type="molecule type" value="Genomic_DNA"/>
</dbReference>
<dbReference type="PANTHER" id="PTHR39169">
    <property type="match status" value="1"/>
</dbReference>
<dbReference type="InterPro" id="IPR014910">
    <property type="entry name" value="YdhR"/>
</dbReference>
<dbReference type="InterPro" id="IPR011008">
    <property type="entry name" value="Dimeric_a/b-barrel"/>
</dbReference>
<dbReference type="RefSeq" id="WP_327617846.1">
    <property type="nucleotide sequence ID" value="NZ_JAYWTM010000006.1"/>
</dbReference>
<organism evidence="1 2">
    <name type="scientific">Brenneria populi</name>
    <dbReference type="NCBI Taxonomy" id="1505588"/>
    <lineage>
        <taxon>Bacteria</taxon>
        <taxon>Pseudomonadati</taxon>
        <taxon>Pseudomonadota</taxon>
        <taxon>Gammaproteobacteria</taxon>
        <taxon>Enterobacterales</taxon>
        <taxon>Pectobacteriaceae</taxon>
        <taxon>Brenneria</taxon>
    </lineage>
</organism>
<dbReference type="Gene3D" id="3.30.70.100">
    <property type="match status" value="1"/>
</dbReference>
<reference evidence="1 2" key="1">
    <citation type="journal article" date="2017" name="Int. J. Syst. Evol. Microbiol.">
        <title>Brenneria populi subsp. brevivirga subsp. nov. isolated from symptomatic bark of Populus x euramericana canker, and description of Brenneria populi subsp. populi subsp. nov.</title>
        <authorList>
            <person name="Zheng M.H."/>
            <person name="Piao C.G."/>
            <person name="Xue H."/>
            <person name="Guo M.W."/>
            <person name="Li Y."/>
        </authorList>
    </citation>
    <scope>NUCLEOTIDE SEQUENCE [LARGE SCALE GENOMIC DNA]</scope>
    <source>
        <strain evidence="1 2">D9-5</strain>
    </source>
</reference>
<gene>
    <name evidence="1" type="ORF">VSX58_09610</name>
</gene>
<dbReference type="Proteomes" id="UP001309705">
    <property type="component" value="Unassembled WGS sequence"/>
</dbReference>
<dbReference type="PANTHER" id="PTHR39169:SF1">
    <property type="entry name" value="MONOOXYGENASE YDHR-RELATED"/>
    <property type="match status" value="1"/>
</dbReference>
<accession>A0ABU6JQ68</accession>
<proteinExistence type="predicted"/>
<dbReference type="SUPFAM" id="SSF54909">
    <property type="entry name" value="Dimeric alpha+beta barrel"/>
    <property type="match status" value="1"/>
</dbReference>
<name>A0ABU6JQ68_9GAMM</name>
<comment type="caution">
    <text evidence="1">The sequence shown here is derived from an EMBL/GenBank/DDBJ whole genome shotgun (WGS) entry which is preliminary data.</text>
</comment>
<sequence length="105" mass="12320">MTHLLQVTYHPSTKQLDSTHAEMRHLAQEIAQVDGLISKIWTFDKQANLRCGVYLFRERRHAETWRDNVIRARAEEGASDMQTHIFEVLDDFTALTWNTPPAWVR</sequence>
<protein>
    <submittedName>
        <fullName evidence="1">YdhR family protein</fullName>
    </submittedName>
</protein>
<evidence type="ECO:0000313" key="1">
    <source>
        <dbReference type="EMBL" id="MEC5342854.1"/>
    </source>
</evidence>
<dbReference type="Pfam" id="PF08803">
    <property type="entry name" value="ydhR"/>
    <property type="match status" value="1"/>
</dbReference>